<dbReference type="Pfam" id="PF13487">
    <property type="entry name" value="HD_5"/>
    <property type="match status" value="1"/>
</dbReference>
<protein>
    <submittedName>
        <fullName evidence="3">HDIG domain-containing protein</fullName>
    </submittedName>
</protein>
<proteinExistence type="predicted"/>
<dbReference type="STRING" id="69895.SAMN05192551_102263"/>
<evidence type="ECO:0000259" key="2">
    <source>
        <dbReference type="PROSITE" id="PS51832"/>
    </source>
</evidence>
<dbReference type="CDD" id="cd00077">
    <property type="entry name" value="HDc"/>
    <property type="match status" value="1"/>
</dbReference>
<organism evidence="3 4">
    <name type="scientific">Tindallia magadiensis</name>
    <dbReference type="NCBI Taxonomy" id="69895"/>
    <lineage>
        <taxon>Bacteria</taxon>
        <taxon>Bacillati</taxon>
        <taxon>Bacillota</taxon>
        <taxon>Clostridia</taxon>
        <taxon>Peptostreptococcales</taxon>
        <taxon>Tindalliaceae</taxon>
        <taxon>Tindallia</taxon>
    </lineage>
</organism>
<sequence length="362" mass="40975">MRIVSTSGLRAGTKLGKTVYDEKGLVLLRSGVKLTDSYIFQLKRKNIPAVYVDDDLSHGVEISNVIDQEVRVKAVLQIKDIFEDIKDRKNKMATRYISDRHYEGVKKTFDDIMGNLQKNKGATMNMAELMSSSLYTYTHSLNVAVLSVLTARSLGLPQDKVKELGVGALLHDIGKMAVPDEILNKQGSLTEAEWKLMKTHPEEGYRMVKDNLSISAYTKAIIMSHHERVDGSGYPNGFSGDKVHLLTQIVSMADIFDAVTSDRCYRDRVPVYQAVEIIMAQVHKGYDEKVFRAFMQNVDLYPPGQIVRLSNGEKAMVLRNNREQPTRPYVRVLNTENEPIYEVDLMKHLSLFIIKELEEVCA</sequence>
<dbReference type="Gene3D" id="1.10.3210.10">
    <property type="entry name" value="Hypothetical protein af1432"/>
    <property type="match status" value="1"/>
</dbReference>
<dbReference type="PROSITE" id="PS51832">
    <property type="entry name" value="HD_GYP"/>
    <property type="match status" value="1"/>
</dbReference>
<accession>A0A1I3C7C6</accession>
<dbReference type="Proteomes" id="UP000199287">
    <property type="component" value="Unassembled WGS sequence"/>
</dbReference>
<name>A0A1I3C7C6_9FIRM</name>
<evidence type="ECO:0000313" key="3">
    <source>
        <dbReference type="EMBL" id="SFH70484.1"/>
    </source>
</evidence>
<keyword evidence="4" id="KW-1185">Reference proteome</keyword>
<dbReference type="EMBL" id="FOQA01000002">
    <property type="protein sequence ID" value="SFH70484.1"/>
    <property type="molecule type" value="Genomic_DNA"/>
</dbReference>
<dbReference type="InterPro" id="IPR006675">
    <property type="entry name" value="HDIG_dom"/>
</dbReference>
<feature type="domain" description="HD-GYP" evidence="2">
    <location>
        <begin position="116"/>
        <end position="310"/>
    </location>
</feature>
<dbReference type="SUPFAM" id="SSF109604">
    <property type="entry name" value="HD-domain/PDEase-like"/>
    <property type="match status" value="1"/>
</dbReference>
<dbReference type="InterPro" id="IPR006674">
    <property type="entry name" value="HD_domain"/>
</dbReference>
<dbReference type="AlphaFoldDB" id="A0A1I3C7C6"/>
<reference evidence="4" key="1">
    <citation type="submission" date="2016-10" db="EMBL/GenBank/DDBJ databases">
        <authorList>
            <person name="Varghese N."/>
            <person name="Submissions S."/>
        </authorList>
    </citation>
    <scope>NUCLEOTIDE SEQUENCE [LARGE SCALE GENOMIC DNA]</scope>
    <source>
        <strain evidence="4">Z-7934</strain>
    </source>
</reference>
<dbReference type="SMART" id="SM00471">
    <property type="entry name" value="HDc"/>
    <property type="match status" value="1"/>
</dbReference>
<dbReference type="InterPro" id="IPR037522">
    <property type="entry name" value="HD_GYP_dom"/>
</dbReference>
<dbReference type="PANTHER" id="PTHR43155">
    <property type="entry name" value="CYCLIC DI-GMP PHOSPHODIESTERASE PA4108-RELATED"/>
    <property type="match status" value="1"/>
</dbReference>
<evidence type="ECO:0000313" key="4">
    <source>
        <dbReference type="Proteomes" id="UP000199287"/>
    </source>
</evidence>
<gene>
    <name evidence="3" type="ORF">SAMN05192551_102263</name>
</gene>
<dbReference type="InterPro" id="IPR003607">
    <property type="entry name" value="HD/PDEase_dom"/>
</dbReference>
<dbReference type="RefSeq" id="WP_177208788.1">
    <property type="nucleotide sequence ID" value="NZ_FOQA01000002.1"/>
</dbReference>
<dbReference type="PANTHER" id="PTHR43155:SF2">
    <property type="entry name" value="CYCLIC DI-GMP PHOSPHODIESTERASE PA4108"/>
    <property type="match status" value="1"/>
</dbReference>
<dbReference type="NCBIfam" id="TIGR00277">
    <property type="entry name" value="HDIG"/>
    <property type="match status" value="1"/>
</dbReference>
<evidence type="ECO:0000259" key="1">
    <source>
        <dbReference type="PROSITE" id="PS51831"/>
    </source>
</evidence>
<feature type="domain" description="HD" evidence="1">
    <location>
        <begin position="136"/>
        <end position="259"/>
    </location>
</feature>
<dbReference type="PROSITE" id="PS51831">
    <property type="entry name" value="HD"/>
    <property type="match status" value="1"/>
</dbReference>